<dbReference type="GO" id="GO:0005351">
    <property type="term" value="F:carbohydrate:proton symporter activity"/>
    <property type="evidence" value="ECO:0007669"/>
    <property type="project" value="TreeGrafter"/>
</dbReference>
<proteinExistence type="inferred from homology"/>
<feature type="transmembrane region" description="Helical" evidence="8">
    <location>
        <begin position="72"/>
        <end position="91"/>
    </location>
</feature>
<feature type="domain" description="Major facilitator superfamily (MFS) profile" evidence="9">
    <location>
        <begin position="22"/>
        <end position="461"/>
    </location>
</feature>
<dbReference type="InterPro" id="IPR005829">
    <property type="entry name" value="Sugar_transporter_CS"/>
</dbReference>
<dbReference type="InterPro" id="IPR050360">
    <property type="entry name" value="MFS_Sugar_Transporters"/>
</dbReference>
<dbReference type="Pfam" id="PF00083">
    <property type="entry name" value="Sugar_tr"/>
    <property type="match status" value="1"/>
</dbReference>
<dbReference type="PANTHER" id="PTHR48022:SF2">
    <property type="entry name" value="PLASTIDIC GLUCOSE TRANSPORTER 4"/>
    <property type="match status" value="1"/>
</dbReference>
<feature type="transmembrane region" description="Helical" evidence="8">
    <location>
        <begin position="408"/>
        <end position="426"/>
    </location>
</feature>
<evidence type="ECO:0000256" key="1">
    <source>
        <dbReference type="ARBA" id="ARBA00004141"/>
    </source>
</evidence>
<feature type="transmembrane region" description="Helical" evidence="8">
    <location>
        <begin position="338"/>
        <end position="357"/>
    </location>
</feature>
<dbReference type="InterPro" id="IPR020846">
    <property type="entry name" value="MFS_dom"/>
</dbReference>
<dbReference type="AlphaFoldDB" id="A0A9W8S865"/>
<evidence type="ECO:0000259" key="9">
    <source>
        <dbReference type="PROSITE" id="PS50850"/>
    </source>
</evidence>
<dbReference type="EMBL" id="JAOQAZ010000005">
    <property type="protein sequence ID" value="KAJ4266018.1"/>
    <property type="molecule type" value="Genomic_DNA"/>
</dbReference>
<keyword evidence="5 8" id="KW-1133">Transmembrane helix</keyword>
<sequence>MNRLKASIAHVWEELSWRMLSVAFFGSMASTGFGFDQGWWGGALSSPQFTAAFGHYDAATESWAMTKTQQSIGTGLGTVAVVIGLLLGAILNERLGRWRTLLIQPLIAVVGIIIEATASNSFAQLIVGRVIVYLSGGIATNVVPVYQAECSTGSLRGLMTTTYNGALMLGALASSLVFYLSRHVDSQWSWRGVVVAQLASPVLCLTGLFFLPESPRWLVTQGRVEDATQSLLILRGPSFETGKEITLLKQALDNDSKTKVNSYLECFKGINLRRTIIVVGVQVAQQALGIPFIANYLGVFLVQVGFTEPLLIVMLTYVIGVVASLVTMVTIDSAGRRSLLLWSAGLLAALMFTVAGLTRNGSAGLSTDLQKAAVTLLLLWFAVFQVTWGPIAWIVAAEIPGSLVREKSVAISAFSSYAVGCAITFANPYVMSDISGKVGFIYGSFAVAAAVFVFFFVPEVKKRSLAEIDELFGQRVPTRRFPSYVCQAGGNDDSEAIFQVEKIPNQVVVSQA</sequence>
<protein>
    <recommendedName>
        <fullName evidence="9">Major facilitator superfamily (MFS) profile domain-containing protein</fullName>
    </recommendedName>
</protein>
<dbReference type="InterPro" id="IPR036259">
    <property type="entry name" value="MFS_trans_sf"/>
</dbReference>
<dbReference type="InterPro" id="IPR003663">
    <property type="entry name" value="Sugar/inositol_transpt"/>
</dbReference>
<comment type="caution">
    <text evidence="10">The sequence shown here is derived from an EMBL/GenBank/DDBJ whole genome shotgun (WGS) entry which is preliminary data.</text>
</comment>
<dbReference type="NCBIfam" id="TIGR00879">
    <property type="entry name" value="SP"/>
    <property type="match status" value="1"/>
</dbReference>
<evidence type="ECO:0000313" key="11">
    <source>
        <dbReference type="Proteomes" id="UP001152049"/>
    </source>
</evidence>
<accession>A0A9W8S865</accession>
<evidence type="ECO:0000256" key="2">
    <source>
        <dbReference type="ARBA" id="ARBA00010992"/>
    </source>
</evidence>
<evidence type="ECO:0000256" key="5">
    <source>
        <dbReference type="ARBA" id="ARBA00022989"/>
    </source>
</evidence>
<dbReference type="PROSITE" id="PS00216">
    <property type="entry name" value="SUGAR_TRANSPORT_1"/>
    <property type="match status" value="1"/>
</dbReference>
<keyword evidence="6 8" id="KW-0472">Membrane</keyword>
<feature type="transmembrane region" description="Helical" evidence="8">
    <location>
        <begin position="98"/>
        <end position="114"/>
    </location>
</feature>
<gene>
    <name evidence="10" type="ORF">NW762_003991</name>
</gene>
<dbReference type="PANTHER" id="PTHR48022">
    <property type="entry name" value="PLASTIDIC GLUCOSE TRANSPORTER 4"/>
    <property type="match status" value="1"/>
</dbReference>
<evidence type="ECO:0000313" key="10">
    <source>
        <dbReference type="EMBL" id="KAJ4266018.1"/>
    </source>
</evidence>
<dbReference type="OrthoDB" id="6612291at2759"/>
<feature type="transmembrane region" description="Helical" evidence="8">
    <location>
        <begin position="192"/>
        <end position="211"/>
    </location>
</feature>
<evidence type="ECO:0000256" key="3">
    <source>
        <dbReference type="ARBA" id="ARBA00022448"/>
    </source>
</evidence>
<dbReference type="GO" id="GO:0016020">
    <property type="term" value="C:membrane"/>
    <property type="evidence" value="ECO:0007669"/>
    <property type="project" value="UniProtKB-SubCell"/>
</dbReference>
<feature type="transmembrane region" description="Helical" evidence="8">
    <location>
        <begin position="377"/>
        <end position="396"/>
    </location>
</feature>
<organism evidence="10 11">
    <name type="scientific">Fusarium torreyae</name>
    <dbReference type="NCBI Taxonomy" id="1237075"/>
    <lineage>
        <taxon>Eukaryota</taxon>
        <taxon>Fungi</taxon>
        <taxon>Dikarya</taxon>
        <taxon>Ascomycota</taxon>
        <taxon>Pezizomycotina</taxon>
        <taxon>Sordariomycetes</taxon>
        <taxon>Hypocreomycetidae</taxon>
        <taxon>Hypocreales</taxon>
        <taxon>Nectriaceae</taxon>
        <taxon>Fusarium</taxon>
    </lineage>
</organism>
<dbReference type="Gene3D" id="1.20.1250.20">
    <property type="entry name" value="MFS general substrate transporter like domains"/>
    <property type="match status" value="1"/>
</dbReference>
<comment type="similarity">
    <text evidence="2 7">Belongs to the major facilitator superfamily. Sugar transporter (TC 2.A.1.1) family.</text>
</comment>
<dbReference type="PROSITE" id="PS50850">
    <property type="entry name" value="MFS"/>
    <property type="match status" value="1"/>
</dbReference>
<evidence type="ECO:0000256" key="8">
    <source>
        <dbReference type="SAM" id="Phobius"/>
    </source>
</evidence>
<dbReference type="SUPFAM" id="SSF103473">
    <property type="entry name" value="MFS general substrate transporter"/>
    <property type="match status" value="1"/>
</dbReference>
<dbReference type="PRINTS" id="PR00171">
    <property type="entry name" value="SUGRTRNSPORT"/>
</dbReference>
<comment type="subcellular location">
    <subcellularLocation>
        <location evidence="1">Membrane</location>
        <topology evidence="1">Multi-pass membrane protein</topology>
    </subcellularLocation>
</comment>
<feature type="transmembrane region" description="Helical" evidence="8">
    <location>
        <begin position="438"/>
        <end position="457"/>
    </location>
</feature>
<evidence type="ECO:0000256" key="6">
    <source>
        <dbReference type="ARBA" id="ARBA00023136"/>
    </source>
</evidence>
<keyword evidence="4 8" id="KW-0812">Transmembrane</keyword>
<keyword evidence="11" id="KW-1185">Reference proteome</keyword>
<dbReference type="InterPro" id="IPR005828">
    <property type="entry name" value="MFS_sugar_transport-like"/>
</dbReference>
<evidence type="ECO:0000256" key="4">
    <source>
        <dbReference type="ARBA" id="ARBA00022692"/>
    </source>
</evidence>
<name>A0A9W8S865_9HYPO</name>
<evidence type="ECO:0000256" key="7">
    <source>
        <dbReference type="RuleBase" id="RU003346"/>
    </source>
</evidence>
<feature type="transmembrane region" description="Helical" evidence="8">
    <location>
        <begin position="158"/>
        <end position="180"/>
    </location>
</feature>
<keyword evidence="3 7" id="KW-0813">Transport</keyword>
<reference evidence="10" key="1">
    <citation type="submission" date="2022-09" db="EMBL/GenBank/DDBJ databases">
        <title>Fusarium specimens isolated from Avocado Roots.</title>
        <authorList>
            <person name="Stajich J."/>
            <person name="Roper C."/>
            <person name="Heimlech-Rivalta G."/>
        </authorList>
    </citation>
    <scope>NUCLEOTIDE SEQUENCE</scope>
    <source>
        <strain evidence="10">CF00136</strain>
    </source>
</reference>
<dbReference type="Proteomes" id="UP001152049">
    <property type="component" value="Unassembled WGS sequence"/>
</dbReference>
<feature type="transmembrane region" description="Helical" evidence="8">
    <location>
        <begin position="126"/>
        <end position="146"/>
    </location>
</feature>
<feature type="transmembrane region" description="Helical" evidence="8">
    <location>
        <begin position="310"/>
        <end position="331"/>
    </location>
</feature>